<dbReference type="InterPro" id="IPR000073">
    <property type="entry name" value="AB_hydrolase_1"/>
</dbReference>
<evidence type="ECO:0000259" key="3">
    <source>
        <dbReference type="Pfam" id="PF00561"/>
    </source>
</evidence>
<dbReference type="PANTHER" id="PTHR43248">
    <property type="entry name" value="2-SUCCINYL-6-HYDROXY-2,4-CYCLOHEXADIENE-1-CARBOXYLATE SYNTHASE"/>
    <property type="match status" value="1"/>
</dbReference>
<evidence type="ECO:0000256" key="1">
    <source>
        <dbReference type="ARBA" id="ARBA00010088"/>
    </source>
</evidence>
<dbReference type="PANTHER" id="PTHR43248:SF2">
    <property type="entry name" value="PROLYL AMINOPEPTIDASE"/>
    <property type="match status" value="1"/>
</dbReference>
<gene>
    <name evidence="4" type="ORF">SI8410_06008043</name>
</gene>
<comment type="similarity">
    <text evidence="1">Belongs to the peptidase S33 family.</text>
</comment>
<dbReference type="OrthoDB" id="1898734at2759"/>
<dbReference type="Gene3D" id="3.40.50.1820">
    <property type="entry name" value="alpha/beta hydrolase"/>
    <property type="match status" value="1"/>
</dbReference>
<dbReference type="InterPro" id="IPR051601">
    <property type="entry name" value="Serine_prot/Carboxylest_S33"/>
</dbReference>
<dbReference type="AlphaFoldDB" id="A0A7I8KJV5"/>
<keyword evidence="5" id="KW-1185">Reference proteome</keyword>
<dbReference type="GO" id="GO:0008233">
    <property type="term" value="F:peptidase activity"/>
    <property type="evidence" value="ECO:0007669"/>
    <property type="project" value="InterPro"/>
</dbReference>
<dbReference type="EMBL" id="LR746269">
    <property type="protein sequence ID" value="CAA7397378.1"/>
    <property type="molecule type" value="Genomic_DNA"/>
</dbReference>
<keyword evidence="2" id="KW-0378">Hydrolase</keyword>
<dbReference type="GO" id="GO:0006508">
    <property type="term" value="P:proteolysis"/>
    <property type="evidence" value="ECO:0007669"/>
    <property type="project" value="InterPro"/>
</dbReference>
<dbReference type="Pfam" id="PF00561">
    <property type="entry name" value="Abhydrolase_1"/>
    <property type="match status" value="1"/>
</dbReference>
<sequence>MIVLSAALPARGRVLLAAAAGGSFGRRLLLRSLLILRSAEGGGGGRGICSAQCRGGEGATATVGSSKMSQKEPQVHEIGDWYSVPDLSLRDHRFAVPLDYSSPDGPRISVFAREVVLAGKEAQHLPYLLYLQGGPGFESPRPTEASGWLKKACDEHRVVFLDQRGTGLSTPLTVSSLMQFTSAKKLVDYVKHFRADSIVNDAEFIRVRLVPDAEPWTVLGQSYGGFCAVTYLSFAPQGLRCVLLTGGLPPIGKDCTADDVYRACFDQVVQQNEKYYKRFPEDVSVINELVIYLSEAEGGGVPLPSGGILTPRGLQNLGLVGLGSSTGFERLHYMFERAWDPILVPGAPKRISYYFLKSFESWISFDTNPLYALLHESIYCQGASSKWSAHKIRNSLDNVFDAVRAARESRPVFFTGEMVFPWVFDEMGALTHLKEAANLLSEKEDWPSLYDIDALNKNEVPVAAAVYYEDMYVNFKLSMETASQIAGIRLWITNEFMHSGLRDGGGQVLDHLLGMLKGGRPLF</sequence>
<evidence type="ECO:0000313" key="4">
    <source>
        <dbReference type="EMBL" id="CAA7397378.1"/>
    </source>
</evidence>
<protein>
    <recommendedName>
        <fullName evidence="3">AB hydrolase-1 domain-containing protein</fullName>
    </recommendedName>
</protein>
<evidence type="ECO:0000313" key="5">
    <source>
        <dbReference type="Proteomes" id="UP000663760"/>
    </source>
</evidence>
<dbReference type="Proteomes" id="UP000663760">
    <property type="component" value="Chromosome 6"/>
</dbReference>
<feature type="domain" description="AB hydrolase-1" evidence="3">
    <location>
        <begin position="128"/>
        <end position="290"/>
    </location>
</feature>
<reference evidence="4" key="1">
    <citation type="submission" date="2020-02" db="EMBL/GenBank/DDBJ databases">
        <authorList>
            <person name="Scholz U."/>
            <person name="Mascher M."/>
            <person name="Fiebig A."/>
        </authorList>
    </citation>
    <scope>NUCLEOTIDE SEQUENCE</scope>
</reference>
<accession>A0A7I8KJV5</accession>
<dbReference type="InterPro" id="IPR002410">
    <property type="entry name" value="Peptidase_S33"/>
</dbReference>
<dbReference type="SUPFAM" id="SSF53474">
    <property type="entry name" value="alpha/beta-Hydrolases"/>
    <property type="match status" value="1"/>
</dbReference>
<organism evidence="4 5">
    <name type="scientific">Spirodela intermedia</name>
    <name type="common">Intermediate duckweed</name>
    <dbReference type="NCBI Taxonomy" id="51605"/>
    <lineage>
        <taxon>Eukaryota</taxon>
        <taxon>Viridiplantae</taxon>
        <taxon>Streptophyta</taxon>
        <taxon>Embryophyta</taxon>
        <taxon>Tracheophyta</taxon>
        <taxon>Spermatophyta</taxon>
        <taxon>Magnoliopsida</taxon>
        <taxon>Liliopsida</taxon>
        <taxon>Araceae</taxon>
        <taxon>Lemnoideae</taxon>
        <taxon>Spirodela</taxon>
    </lineage>
</organism>
<dbReference type="PRINTS" id="PR00793">
    <property type="entry name" value="PROAMNOPTASE"/>
</dbReference>
<name>A0A7I8KJV5_SPIIN</name>
<dbReference type="InterPro" id="IPR029058">
    <property type="entry name" value="AB_hydrolase_fold"/>
</dbReference>
<evidence type="ECO:0000256" key="2">
    <source>
        <dbReference type="ARBA" id="ARBA00022801"/>
    </source>
</evidence>
<proteinExistence type="inferred from homology"/>